<sequence length="566" mass="62875">MFSSVLTSPQLWLVVFLCLLAAMLIYPVSLMIGPMYWDTFIYLDAAGRISQGQTPIVDFFAPVGPLGYYLFALFEWLFPNGNPLLLADWCILVVAAPAMSLILFDIGPRSRIIAWSLLAGFMIFAALPFNVFGFYPYPGVEGFGIYNRQSALLMYLLTTAVLFVDNRSIRLVLFIILTLALFLTKITGFISGGLVLAFAFACGLIKVRTAIMTAIVFLAVLGVWQIYDGTIGYYIQDILALTTRNEGVLLPRFLTATSHFTGVVIAGGLLALYLIISDMKDGAGRFVTRMTGSTIDGSAFAIHRDWLWLSVLLFAGLFFETQNTGSHAFIIVLPGVLKIWLNNQGRQRVSGAVLALLIAFMCVPIVGGLLHKAIRTTAVSLIGDNYALENRNLGTIGQVIVKDVSYKRAERMKKHYEENVPVTRRLSEEGEMQSFLLYSEPGFQTMWLMMHDELIDAIEAYERENDLTFDTIFTLDFTNIVPFVMDRKAPQHVAIGADPFRAIPPLDAKTTQAVRDTDLILSPKCPVTPAILLLEQIYRPALDGRRKIELTGCFDAYILDTDAPAQ</sequence>
<reference evidence="2" key="1">
    <citation type="submission" date="2021-08" db="EMBL/GenBank/DDBJ databases">
        <title>Hoeflea bacterium WL0058 sp. nov., isolated from the sediment.</title>
        <authorList>
            <person name="Wang L."/>
            <person name="Zhang D."/>
        </authorList>
    </citation>
    <scope>NUCLEOTIDE SEQUENCE</scope>
    <source>
        <strain evidence="2">WL0058</strain>
    </source>
</reference>
<feature type="transmembrane region" description="Helical" evidence="1">
    <location>
        <begin position="169"/>
        <end position="202"/>
    </location>
</feature>
<proteinExistence type="predicted"/>
<evidence type="ECO:0000313" key="3">
    <source>
        <dbReference type="Proteomes" id="UP001196509"/>
    </source>
</evidence>
<dbReference type="EMBL" id="JAICBX010000001">
    <property type="protein sequence ID" value="MBW8635963.1"/>
    <property type="molecule type" value="Genomic_DNA"/>
</dbReference>
<accession>A0AAE3CZP5</accession>
<feature type="transmembrane region" description="Helical" evidence="1">
    <location>
        <begin position="353"/>
        <end position="371"/>
    </location>
</feature>
<feature type="transmembrane region" description="Helical" evidence="1">
    <location>
        <begin position="85"/>
        <end position="106"/>
    </location>
</feature>
<feature type="transmembrane region" description="Helical" evidence="1">
    <location>
        <begin position="145"/>
        <end position="163"/>
    </location>
</feature>
<feature type="transmembrane region" description="Helical" evidence="1">
    <location>
        <begin position="209"/>
        <end position="227"/>
    </location>
</feature>
<gene>
    <name evidence="2" type="ORF">K1W69_02105</name>
</gene>
<dbReference type="Proteomes" id="UP001196509">
    <property type="component" value="Unassembled WGS sequence"/>
</dbReference>
<feature type="transmembrane region" description="Helical" evidence="1">
    <location>
        <begin position="12"/>
        <end position="36"/>
    </location>
</feature>
<feature type="transmembrane region" description="Helical" evidence="1">
    <location>
        <begin position="56"/>
        <end position="78"/>
    </location>
</feature>
<name>A0AAE3CZP5_9HYPH</name>
<evidence type="ECO:0000313" key="2">
    <source>
        <dbReference type="EMBL" id="MBW8635963.1"/>
    </source>
</evidence>
<organism evidence="2 3">
    <name type="scientific">Flavimaribacter sediminis</name>
    <dbReference type="NCBI Taxonomy" id="2865987"/>
    <lineage>
        <taxon>Bacteria</taxon>
        <taxon>Pseudomonadati</taxon>
        <taxon>Pseudomonadota</taxon>
        <taxon>Alphaproteobacteria</taxon>
        <taxon>Hyphomicrobiales</taxon>
        <taxon>Rhizobiaceae</taxon>
        <taxon>Flavimaribacter</taxon>
    </lineage>
</organism>
<dbReference type="AlphaFoldDB" id="A0AAE3CZP5"/>
<evidence type="ECO:0000256" key="1">
    <source>
        <dbReference type="SAM" id="Phobius"/>
    </source>
</evidence>
<keyword evidence="3" id="KW-1185">Reference proteome</keyword>
<feature type="transmembrane region" description="Helical" evidence="1">
    <location>
        <begin position="325"/>
        <end position="341"/>
    </location>
</feature>
<protein>
    <submittedName>
        <fullName evidence="2">Uncharacterized protein</fullName>
    </submittedName>
</protein>
<comment type="caution">
    <text evidence="2">The sequence shown here is derived from an EMBL/GenBank/DDBJ whole genome shotgun (WGS) entry which is preliminary data.</text>
</comment>
<feature type="transmembrane region" description="Helical" evidence="1">
    <location>
        <begin position="112"/>
        <end position="133"/>
    </location>
</feature>
<keyword evidence="1" id="KW-1133">Transmembrane helix</keyword>
<keyword evidence="1" id="KW-0472">Membrane</keyword>
<keyword evidence="1" id="KW-0812">Transmembrane</keyword>
<feature type="transmembrane region" description="Helical" evidence="1">
    <location>
        <begin position="253"/>
        <end position="276"/>
    </location>
</feature>